<dbReference type="PANTHER" id="PTHR48228:SF5">
    <property type="entry name" value="ALPHA-METHYLACYL-COA RACEMASE"/>
    <property type="match status" value="1"/>
</dbReference>
<protein>
    <submittedName>
        <fullName evidence="3">CoA-transferase family III</fullName>
    </submittedName>
</protein>
<evidence type="ECO:0000313" key="4">
    <source>
        <dbReference type="Proteomes" id="UP000256964"/>
    </source>
</evidence>
<sequence length="416" mass="44628">MPERLRATTLRPLAGVKVVEFAGLAPGPMAGMILADFGADVVRVDRPSGVAVAVPAPDVLARGKRSIAIDPKTPSGYAVVRKLVEQADVLIDPFRPGVMERLKLGPEIFLGNEKAGVQGSNKRLVYARLVGFPREGPHKDMAGHDVNYLALSGVLSMLPGEGKPTFPLNILADFAGGGAMCAMGILLALVERNRSGLGQIVNTDMVSGARYLSTFPLLLAQLHSPHFGEPRGTGLLDGGAPFYNVYTCADGRWMSVACLEPQFFRAFVQHFTGALPAGFALDDGWRLSEEHQTDTDAWPRMKEFIERGFKSQPRDYWAKVFQGTDACAVPVLSVEEATALAWATTRGGPIPNPHPHLTRTPSQISSKLQSSDLSETTVVARGAHTEEILWELGIGAQEQAKLCEDGALGGKPTAKL</sequence>
<keyword evidence="4" id="KW-1185">Reference proteome</keyword>
<comment type="similarity">
    <text evidence="1">Belongs to the CoA-transferase III family.</text>
</comment>
<gene>
    <name evidence="3" type="ORF">OH76DRAFT_1395411</name>
</gene>
<dbReference type="PANTHER" id="PTHR48228">
    <property type="entry name" value="SUCCINYL-COA--D-CITRAMALATE COA-TRANSFERASE"/>
    <property type="match status" value="1"/>
</dbReference>
<evidence type="ECO:0000256" key="1">
    <source>
        <dbReference type="ARBA" id="ARBA00008383"/>
    </source>
</evidence>
<accession>A0A371DYK6</accession>
<dbReference type="InterPro" id="IPR003673">
    <property type="entry name" value="CoA-Trfase_fam_III"/>
</dbReference>
<proteinExistence type="inferred from homology"/>
<feature type="region of interest" description="Disordered" evidence="2">
    <location>
        <begin position="348"/>
        <end position="371"/>
    </location>
</feature>
<evidence type="ECO:0000313" key="3">
    <source>
        <dbReference type="EMBL" id="RDX57581.1"/>
    </source>
</evidence>
<dbReference type="Gene3D" id="3.40.50.10540">
    <property type="entry name" value="Crotonobetainyl-coa:carnitine coa-transferase, domain 1"/>
    <property type="match status" value="1"/>
</dbReference>
<evidence type="ECO:0000256" key="2">
    <source>
        <dbReference type="SAM" id="MobiDB-lite"/>
    </source>
</evidence>
<dbReference type="Gene3D" id="3.30.1540.10">
    <property type="entry name" value="formyl-coa transferase, domain 3"/>
    <property type="match status" value="1"/>
</dbReference>
<organism evidence="3 4">
    <name type="scientific">Lentinus brumalis</name>
    <dbReference type="NCBI Taxonomy" id="2498619"/>
    <lineage>
        <taxon>Eukaryota</taxon>
        <taxon>Fungi</taxon>
        <taxon>Dikarya</taxon>
        <taxon>Basidiomycota</taxon>
        <taxon>Agaricomycotina</taxon>
        <taxon>Agaricomycetes</taxon>
        <taxon>Polyporales</taxon>
        <taxon>Polyporaceae</taxon>
        <taxon>Lentinus</taxon>
    </lineage>
</organism>
<dbReference type="InterPro" id="IPR044855">
    <property type="entry name" value="CoA-Trfase_III_dom3_sf"/>
</dbReference>
<dbReference type="InterPro" id="IPR023606">
    <property type="entry name" value="CoA-Trfase_III_dom_1_sf"/>
</dbReference>
<dbReference type="STRING" id="139420.A0A371DYK6"/>
<dbReference type="OrthoDB" id="16747at2759"/>
<dbReference type="AlphaFoldDB" id="A0A371DYK6"/>
<dbReference type="InterPro" id="IPR050509">
    <property type="entry name" value="CoA-transferase_III"/>
</dbReference>
<dbReference type="Proteomes" id="UP000256964">
    <property type="component" value="Unassembled WGS sequence"/>
</dbReference>
<name>A0A371DYK6_9APHY</name>
<dbReference type="Pfam" id="PF02515">
    <property type="entry name" value="CoA_transf_3"/>
    <property type="match status" value="1"/>
</dbReference>
<dbReference type="GO" id="GO:0003824">
    <property type="term" value="F:catalytic activity"/>
    <property type="evidence" value="ECO:0007669"/>
    <property type="project" value="InterPro"/>
</dbReference>
<feature type="compositionally biased region" description="Polar residues" evidence="2">
    <location>
        <begin position="359"/>
        <end position="371"/>
    </location>
</feature>
<dbReference type="EMBL" id="KZ857379">
    <property type="protein sequence ID" value="RDX57581.1"/>
    <property type="molecule type" value="Genomic_DNA"/>
</dbReference>
<reference evidence="3 4" key="1">
    <citation type="journal article" date="2018" name="Biotechnol. Biofuels">
        <title>Integrative visual omics of the white-rot fungus Polyporus brumalis exposes the biotechnological potential of its oxidative enzymes for delignifying raw plant biomass.</title>
        <authorList>
            <person name="Miyauchi S."/>
            <person name="Rancon A."/>
            <person name="Drula E."/>
            <person name="Hage H."/>
            <person name="Chaduli D."/>
            <person name="Favel A."/>
            <person name="Grisel S."/>
            <person name="Henrissat B."/>
            <person name="Herpoel-Gimbert I."/>
            <person name="Ruiz-Duenas F.J."/>
            <person name="Chevret D."/>
            <person name="Hainaut M."/>
            <person name="Lin J."/>
            <person name="Wang M."/>
            <person name="Pangilinan J."/>
            <person name="Lipzen A."/>
            <person name="Lesage-Meessen L."/>
            <person name="Navarro D."/>
            <person name="Riley R."/>
            <person name="Grigoriev I.V."/>
            <person name="Zhou S."/>
            <person name="Raouche S."/>
            <person name="Rosso M.N."/>
        </authorList>
    </citation>
    <scope>NUCLEOTIDE SEQUENCE [LARGE SCALE GENOMIC DNA]</scope>
    <source>
        <strain evidence="3 4">BRFM 1820</strain>
    </source>
</reference>
<dbReference type="SUPFAM" id="SSF89796">
    <property type="entry name" value="CoA-transferase family III (CaiB/BaiF)"/>
    <property type="match status" value="1"/>
</dbReference>